<protein>
    <submittedName>
        <fullName evidence="2">Uncharacterized protein</fullName>
    </submittedName>
</protein>
<reference evidence="2" key="1">
    <citation type="submission" date="2020-12" db="EMBL/GenBank/DDBJ databases">
        <title>Bacterial taxonomy.</title>
        <authorList>
            <person name="Pan X."/>
        </authorList>
    </citation>
    <scope>NUCLEOTIDE SEQUENCE</scope>
    <source>
        <strain evidence="2">KCTC 52957</strain>
    </source>
</reference>
<accession>A0A934IH31</accession>
<feature type="transmembrane region" description="Helical" evidence="1">
    <location>
        <begin position="48"/>
        <end position="70"/>
    </location>
</feature>
<evidence type="ECO:0000313" key="3">
    <source>
        <dbReference type="Proteomes" id="UP000642488"/>
    </source>
</evidence>
<feature type="transmembrane region" description="Helical" evidence="1">
    <location>
        <begin position="77"/>
        <end position="97"/>
    </location>
</feature>
<evidence type="ECO:0000256" key="1">
    <source>
        <dbReference type="SAM" id="Phobius"/>
    </source>
</evidence>
<dbReference type="Proteomes" id="UP000642488">
    <property type="component" value="Unassembled WGS sequence"/>
</dbReference>
<gene>
    <name evidence="2" type="ORF">ILP92_08475</name>
</gene>
<keyword evidence="1" id="KW-0472">Membrane</keyword>
<keyword evidence="3" id="KW-1185">Reference proteome</keyword>
<dbReference type="RefSeq" id="WP_198915946.1">
    <property type="nucleotide sequence ID" value="NZ_JAEKPD010000007.1"/>
</dbReference>
<evidence type="ECO:0000313" key="2">
    <source>
        <dbReference type="EMBL" id="MBJ3762778.1"/>
    </source>
</evidence>
<organism evidence="2 3">
    <name type="scientific">Palleronia pontilimi</name>
    <dbReference type="NCBI Taxonomy" id="1964209"/>
    <lineage>
        <taxon>Bacteria</taxon>
        <taxon>Pseudomonadati</taxon>
        <taxon>Pseudomonadota</taxon>
        <taxon>Alphaproteobacteria</taxon>
        <taxon>Rhodobacterales</taxon>
        <taxon>Roseobacteraceae</taxon>
        <taxon>Palleronia</taxon>
    </lineage>
</organism>
<comment type="caution">
    <text evidence="2">The sequence shown here is derived from an EMBL/GenBank/DDBJ whole genome shotgun (WGS) entry which is preliminary data.</text>
</comment>
<sequence length="126" mass="13777">MFLTVLIGVCSILIVLGFLNDAVTGGDPDKQGDWLINHHAQLIRRGPIGPVLIVLGDVTGIGLVSLTISLQVTLHATFAWAFWRLAAHPGVALYVVAIDWERWIALHVFSATLFFLTALRLKLIVP</sequence>
<name>A0A934IH31_9RHOB</name>
<keyword evidence="1" id="KW-0812">Transmembrane</keyword>
<keyword evidence="1" id="KW-1133">Transmembrane helix</keyword>
<proteinExistence type="predicted"/>
<feature type="transmembrane region" description="Helical" evidence="1">
    <location>
        <begin position="103"/>
        <end position="121"/>
    </location>
</feature>
<dbReference type="EMBL" id="JAEKPD010000007">
    <property type="protein sequence ID" value="MBJ3762778.1"/>
    <property type="molecule type" value="Genomic_DNA"/>
</dbReference>
<dbReference type="AlphaFoldDB" id="A0A934IH31"/>